<gene>
    <name evidence="2" type="ordered locus">Clocl_1419</name>
</gene>
<evidence type="ECO:0000259" key="1">
    <source>
        <dbReference type="Pfam" id="PF11823"/>
    </source>
</evidence>
<dbReference type="RefSeq" id="WP_014254683.1">
    <property type="nucleotide sequence ID" value="NC_016627.1"/>
</dbReference>
<dbReference type="InterPro" id="IPR021778">
    <property type="entry name" value="Se/S_carrier-like"/>
</dbReference>
<proteinExistence type="predicted"/>
<dbReference type="EMBL" id="CP003065">
    <property type="protein sequence ID" value="AEV68070.1"/>
    <property type="molecule type" value="Genomic_DNA"/>
</dbReference>
<keyword evidence="3" id="KW-1185">Reference proteome</keyword>
<dbReference type="Pfam" id="PF11823">
    <property type="entry name" value="Se_S_carrier"/>
    <property type="match status" value="1"/>
</dbReference>
<reference evidence="2 3" key="2">
    <citation type="journal article" date="2012" name="Stand. Genomic Sci.">
        <title>Complete Genome Sequence of Clostridium clariflavum DSM 19732.</title>
        <authorList>
            <person name="Izquierdo J.A."/>
            <person name="Goodwin L."/>
            <person name="Davenport K.W."/>
            <person name="Teshima H."/>
            <person name="Bruce D."/>
            <person name="Detter C."/>
            <person name="Tapia R."/>
            <person name="Han S."/>
            <person name="Land M."/>
            <person name="Hauser L."/>
            <person name="Jeffries C.D."/>
            <person name="Han J."/>
            <person name="Pitluck S."/>
            <person name="Nolan M."/>
            <person name="Chen A."/>
            <person name="Huntemann M."/>
            <person name="Mavromatis K."/>
            <person name="Mikhailova N."/>
            <person name="Liolios K."/>
            <person name="Woyke T."/>
            <person name="Lynd L.R."/>
        </authorList>
    </citation>
    <scope>NUCLEOTIDE SEQUENCE [LARGE SCALE GENOMIC DNA]</scope>
    <source>
        <strain evidence="3">DSM 19732 / NBRC 101661 / EBR45</strain>
    </source>
</reference>
<dbReference type="Proteomes" id="UP000005435">
    <property type="component" value="Chromosome"/>
</dbReference>
<dbReference type="KEGG" id="ccl:Clocl_1419"/>
<feature type="domain" description="Putative Se/S carrier protein-like" evidence="1">
    <location>
        <begin position="3"/>
        <end position="67"/>
    </location>
</feature>
<protein>
    <recommendedName>
        <fullName evidence="1">Putative Se/S carrier protein-like domain-containing protein</fullName>
    </recommendedName>
</protein>
<dbReference type="HOGENOM" id="CLU_2477958_0_0_9"/>
<reference evidence="3" key="1">
    <citation type="submission" date="2011-12" db="EMBL/GenBank/DDBJ databases">
        <title>Complete sequence of Clostridium clariflavum DSM 19732.</title>
        <authorList>
            <consortium name="US DOE Joint Genome Institute"/>
            <person name="Lucas S."/>
            <person name="Han J."/>
            <person name="Lapidus A."/>
            <person name="Cheng J.-F."/>
            <person name="Goodwin L."/>
            <person name="Pitluck S."/>
            <person name="Peters L."/>
            <person name="Teshima H."/>
            <person name="Detter J.C."/>
            <person name="Han C."/>
            <person name="Tapia R."/>
            <person name="Land M."/>
            <person name="Hauser L."/>
            <person name="Kyrpides N."/>
            <person name="Ivanova N."/>
            <person name="Pagani I."/>
            <person name="Kitzmiller T."/>
            <person name="Lynd L."/>
            <person name="Izquierdo J."/>
            <person name="Woyke T."/>
        </authorList>
    </citation>
    <scope>NUCLEOTIDE SEQUENCE [LARGE SCALE GENOMIC DNA]</scope>
    <source>
        <strain evidence="3">DSM 19732 / NBRC 101661 / EBR45</strain>
    </source>
</reference>
<dbReference type="eggNOG" id="ENOG5034360">
    <property type="taxonomic scope" value="Bacteria"/>
</dbReference>
<evidence type="ECO:0000313" key="3">
    <source>
        <dbReference type="Proteomes" id="UP000005435"/>
    </source>
</evidence>
<sequence>MVNYYVALESRTHAFLLERRMKNEGIECEISFLPREVMNDLCNMGIKFNESVFPEAIDLLRRCGLPGCSLYKEIVTPDGYIYSEVQI</sequence>
<name>G8M194_ACECE</name>
<evidence type="ECO:0000313" key="2">
    <source>
        <dbReference type="EMBL" id="AEV68070.1"/>
    </source>
</evidence>
<organism evidence="2 3">
    <name type="scientific">Acetivibrio clariflavus (strain DSM 19732 / NBRC 101661 / EBR45)</name>
    <name type="common">Clostridium clariflavum</name>
    <dbReference type="NCBI Taxonomy" id="720554"/>
    <lineage>
        <taxon>Bacteria</taxon>
        <taxon>Bacillati</taxon>
        <taxon>Bacillota</taxon>
        <taxon>Clostridia</taxon>
        <taxon>Eubacteriales</taxon>
        <taxon>Oscillospiraceae</taxon>
        <taxon>Acetivibrio</taxon>
    </lineage>
</organism>
<accession>G8M194</accession>
<dbReference type="AlphaFoldDB" id="G8M194"/>